<accession>X1JIX6</accession>
<dbReference type="Pfam" id="PF10609">
    <property type="entry name" value="ParA"/>
    <property type="match status" value="1"/>
</dbReference>
<dbReference type="GO" id="GO:0016226">
    <property type="term" value="P:iron-sulfur cluster assembly"/>
    <property type="evidence" value="ECO:0007669"/>
    <property type="project" value="InterPro"/>
</dbReference>
<dbReference type="GO" id="GO:0051536">
    <property type="term" value="F:iron-sulfur cluster binding"/>
    <property type="evidence" value="ECO:0007669"/>
    <property type="project" value="UniProtKB-KW"/>
</dbReference>
<dbReference type="InterPro" id="IPR000808">
    <property type="entry name" value="Mrp-like_CS"/>
</dbReference>
<evidence type="ECO:0000256" key="5">
    <source>
        <dbReference type="ARBA" id="ARBA00023014"/>
    </source>
</evidence>
<evidence type="ECO:0000256" key="4">
    <source>
        <dbReference type="ARBA" id="ARBA00023004"/>
    </source>
</evidence>
<keyword evidence="3" id="KW-0067">ATP-binding</keyword>
<dbReference type="GO" id="GO:0005829">
    <property type="term" value="C:cytosol"/>
    <property type="evidence" value="ECO:0007669"/>
    <property type="project" value="TreeGrafter"/>
</dbReference>
<dbReference type="AlphaFoldDB" id="X1JIX6"/>
<dbReference type="InterPro" id="IPR027417">
    <property type="entry name" value="P-loop_NTPase"/>
</dbReference>
<dbReference type="GO" id="GO:0140663">
    <property type="term" value="F:ATP-dependent FeS chaperone activity"/>
    <property type="evidence" value="ECO:0007669"/>
    <property type="project" value="InterPro"/>
</dbReference>
<evidence type="ECO:0000313" key="6">
    <source>
        <dbReference type="EMBL" id="GAH94681.1"/>
    </source>
</evidence>
<sequence length="132" mass="14690">MFLPDKDSAVIWRGPLKMHLLKQFTEDVQWGNLDYLIVDLPPGTGDEPLSIVQLMQPDGAIIVTTPQEVALLDSRKAVNFAKKVNVPVIGIIENMSGFKCPYCGKEIDLFKVGGREKSSWGVRCTISRENTN</sequence>
<keyword evidence="1" id="KW-0479">Metal-binding</keyword>
<keyword evidence="5" id="KW-0411">Iron-sulfur</keyword>
<evidence type="ECO:0000256" key="1">
    <source>
        <dbReference type="ARBA" id="ARBA00022723"/>
    </source>
</evidence>
<proteinExistence type="predicted"/>
<name>X1JIX6_9ZZZZ</name>
<dbReference type="EMBL" id="BARV01000183">
    <property type="protein sequence ID" value="GAH94681.1"/>
    <property type="molecule type" value="Genomic_DNA"/>
</dbReference>
<evidence type="ECO:0000256" key="2">
    <source>
        <dbReference type="ARBA" id="ARBA00022741"/>
    </source>
</evidence>
<protein>
    <recommendedName>
        <fullName evidence="7">MIP18 family-like domain-containing protein</fullName>
    </recommendedName>
</protein>
<dbReference type="PANTHER" id="PTHR23264">
    <property type="entry name" value="NUCLEOTIDE-BINDING PROTEIN NBP35 YEAST -RELATED"/>
    <property type="match status" value="1"/>
</dbReference>
<dbReference type="CDD" id="cd02037">
    <property type="entry name" value="Mrp_NBP35"/>
    <property type="match status" value="1"/>
</dbReference>
<comment type="caution">
    <text evidence="6">The sequence shown here is derived from an EMBL/GenBank/DDBJ whole genome shotgun (WGS) entry which is preliminary data.</text>
</comment>
<evidence type="ECO:0008006" key="7">
    <source>
        <dbReference type="Google" id="ProtNLM"/>
    </source>
</evidence>
<gene>
    <name evidence="6" type="ORF">S06H3_00847</name>
</gene>
<reference evidence="6" key="1">
    <citation type="journal article" date="2014" name="Front. Microbiol.">
        <title>High frequency of phylogenetically diverse reductive dehalogenase-homologous genes in deep subseafloor sedimentary metagenomes.</title>
        <authorList>
            <person name="Kawai M."/>
            <person name="Futagami T."/>
            <person name="Toyoda A."/>
            <person name="Takaki Y."/>
            <person name="Nishi S."/>
            <person name="Hori S."/>
            <person name="Arai W."/>
            <person name="Tsubouchi T."/>
            <person name="Morono Y."/>
            <person name="Uchiyama I."/>
            <person name="Ito T."/>
            <person name="Fujiyama A."/>
            <person name="Inagaki F."/>
            <person name="Takami H."/>
        </authorList>
    </citation>
    <scope>NUCLEOTIDE SEQUENCE</scope>
    <source>
        <strain evidence="6">Expedition CK06-06</strain>
    </source>
</reference>
<keyword evidence="4" id="KW-0408">Iron</keyword>
<dbReference type="GO" id="GO:0005524">
    <property type="term" value="F:ATP binding"/>
    <property type="evidence" value="ECO:0007669"/>
    <property type="project" value="UniProtKB-KW"/>
</dbReference>
<keyword evidence="2" id="KW-0547">Nucleotide-binding</keyword>
<organism evidence="6">
    <name type="scientific">marine sediment metagenome</name>
    <dbReference type="NCBI Taxonomy" id="412755"/>
    <lineage>
        <taxon>unclassified sequences</taxon>
        <taxon>metagenomes</taxon>
        <taxon>ecological metagenomes</taxon>
    </lineage>
</organism>
<dbReference type="PANTHER" id="PTHR23264:SF19">
    <property type="entry name" value="CYTOSOLIC FE-S CLUSTER ASSEMBLY FACTOR NUBP2"/>
    <property type="match status" value="1"/>
</dbReference>
<dbReference type="InterPro" id="IPR019591">
    <property type="entry name" value="Mrp/NBP35_ATP-bd"/>
</dbReference>
<dbReference type="InterPro" id="IPR033756">
    <property type="entry name" value="YlxH/NBP35"/>
</dbReference>
<dbReference type="PROSITE" id="PS01215">
    <property type="entry name" value="MRP"/>
    <property type="match status" value="1"/>
</dbReference>
<dbReference type="SUPFAM" id="SSF52540">
    <property type="entry name" value="P-loop containing nucleoside triphosphate hydrolases"/>
    <property type="match status" value="1"/>
</dbReference>
<evidence type="ECO:0000256" key="3">
    <source>
        <dbReference type="ARBA" id="ARBA00022840"/>
    </source>
</evidence>
<dbReference type="Gene3D" id="3.40.50.300">
    <property type="entry name" value="P-loop containing nucleotide triphosphate hydrolases"/>
    <property type="match status" value="1"/>
</dbReference>
<dbReference type="GO" id="GO:0046872">
    <property type="term" value="F:metal ion binding"/>
    <property type="evidence" value="ECO:0007669"/>
    <property type="project" value="UniProtKB-KW"/>
</dbReference>